<sequence length="478" mass="53075">MTDRDTWRQQRTIYSSIESVHVALNCCIHVSLVNAASNTTCCVLNLKQEEQLVLGAGEEGNISSESHRYKINNNNLSVNNISPMSRWRSSSSNEVAEPTWENGQQQGLGGLIIHQPTSTTPATQNNKRFVDSANLIQTSVQPKLSPISMVPPSSLLNLQKQRTPADRYTCMEQEEMGDRSASASASATFFRDHNDTTMMTWPNSYDSLASFKTKTSTDDDSAACLARPLAVSVNQNDEDNRETKVEEGRSHSSRRSRAAAIHNQSERKRRDRINQKIKALQRLVPNASKTDKASMLEEVIEYLKQLKAQVQLMSNLRNMAQSQQLMSDLRNVAQSQMIMPIGLQQQQQQHHLQLMSLLAAARMGMGMLDMNTIAATVRSASHQPLVSPTPSLSAATSTFVPSPFVVPPESAGDTVNNIASVPLTTHPYFAFLSQMQSMNMELYNKMAALYRHQVNQITQQQATSSSPSTHLHSARDLD</sequence>
<dbReference type="EMBL" id="CM051401">
    <property type="protein sequence ID" value="KAJ4713111.1"/>
    <property type="molecule type" value="Genomic_DNA"/>
</dbReference>
<keyword evidence="2" id="KW-1185">Reference proteome</keyword>
<organism evidence="1 2">
    <name type="scientific">Melia azedarach</name>
    <name type="common">Chinaberry tree</name>
    <dbReference type="NCBI Taxonomy" id="155640"/>
    <lineage>
        <taxon>Eukaryota</taxon>
        <taxon>Viridiplantae</taxon>
        <taxon>Streptophyta</taxon>
        <taxon>Embryophyta</taxon>
        <taxon>Tracheophyta</taxon>
        <taxon>Spermatophyta</taxon>
        <taxon>Magnoliopsida</taxon>
        <taxon>eudicotyledons</taxon>
        <taxon>Gunneridae</taxon>
        <taxon>Pentapetalae</taxon>
        <taxon>rosids</taxon>
        <taxon>malvids</taxon>
        <taxon>Sapindales</taxon>
        <taxon>Meliaceae</taxon>
        <taxon>Melia</taxon>
    </lineage>
</organism>
<evidence type="ECO:0000313" key="2">
    <source>
        <dbReference type="Proteomes" id="UP001164539"/>
    </source>
</evidence>
<protein>
    <submittedName>
        <fullName evidence="1">Transcription factor like</fullName>
    </submittedName>
</protein>
<dbReference type="Proteomes" id="UP001164539">
    <property type="component" value="Chromosome 8"/>
</dbReference>
<name>A0ACC1XNW1_MELAZ</name>
<comment type="caution">
    <text evidence="1">The sequence shown here is derived from an EMBL/GenBank/DDBJ whole genome shotgun (WGS) entry which is preliminary data.</text>
</comment>
<evidence type="ECO:0000313" key="1">
    <source>
        <dbReference type="EMBL" id="KAJ4713111.1"/>
    </source>
</evidence>
<accession>A0ACC1XNW1</accession>
<gene>
    <name evidence="1" type="ORF">OWV82_015253</name>
</gene>
<proteinExistence type="predicted"/>
<reference evidence="1 2" key="1">
    <citation type="journal article" date="2023" name="Science">
        <title>Complex scaffold remodeling in plant triterpene biosynthesis.</title>
        <authorList>
            <person name="De La Pena R."/>
            <person name="Hodgson H."/>
            <person name="Liu J.C."/>
            <person name="Stephenson M.J."/>
            <person name="Martin A.C."/>
            <person name="Owen C."/>
            <person name="Harkess A."/>
            <person name="Leebens-Mack J."/>
            <person name="Jimenez L.E."/>
            <person name="Osbourn A."/>
            <person name="Sattely E.S."/>
        </authorList>
    </citation>
    <scope>NUCLEOTIDE SEQUENCE [LARGE SCALE GENOMIC DNA]</scope>
    <source>
        <strain evidence="2">cv. JPN11</strain>
        <tissue evidence="1">Leaf</tissue>
    </source>
</reference>